<dbReference type="OrthoDB" id="7185741at2"/>
<evidence type="ECO:0000313" key="2">
    <source>
        <dbReference type="EMBL" id="SAK81096.1"/>
    </source>
</evidence>
<evidence type="ECO:0000313" key="3">
    <source>
        <dbReference type="Proteomes" id="UP000071859"/>
    </source>
</evidence>
<dbReference type="InterPro" id="IPR029058">
    <property type="entry name" value="AB_hydrolase_fold"/>
</dbReference>
<dbReference type="PANTHER" id="PTHR43798">
    <property type="entry name" value="MONOACYLGLYCEROL LIPASE"/>
    <property type="match status" value="1"/>
</dbReference>
<protein>
    <submittedName>
        <fullName evidence="2">Acyl-CoA esterase</fullName>
    </submittedName>
</protein>
<dbReference type="PANTHER" id="PTHR43798:SF33">
    <property type="entry name" value="HYDROLASE, PUTATIVE (AFU_ORTHOLOGUE AFUA_2G14860)-RELATED"/>
    <property type="match status" value="1"/>
</dbReference>
<organism evidence="2 3">
    <name type="scientific">Caballeronia calidae</name>
    <dbReference type="NCBI Taxonomy" id="1777139"/>
    <lineage>
        <taxon>Bacteria</taxon>
        <taxon>Pseudomonadati</taxon>
        <taxon>Pseudomonadota</taxon>
        <taxon>Betaproteobacteria</taxon>
        <taxon>Burkholderiales</taxon>
        <taxon>Burkholderiaceae</taxon>
        <taxon>Caballeronia</taxon>
    </lineage>
</organism>
<dbReference type="EMBL" id="FCOX02000019">
    <property type="protein sequence ID" value="SAK81096.1"/>
    <property type="molecule type" value="Genomic_DNA"/>
</dbReference>
<dbReference type="Proteomes" id="UP000071859">
    <property type="component" value="Unassembled WGS sequence"/>
</dbReference>
<comment type="caution">
    <text evidence="2">The sequence shown here is derived from an EMBL/GenBank/DDBJ whole genome shotgun (WGS) entry which is preliminary data.</text>
</comment>
<name>A0A158CGT9_9BURK</name>
<dbReference type="GO" id="GO:0016020">
    <property type="term" value="C:membrane"/>
    <property type="evidence" value="ECO:0007669"/>
    <property type="project" value="TreeGrafter"/>
</dbReference>
<proteinExistence type="predicted"/>
<dbReference type="InterPro" id="IPR000073">
    <property type="entry name" value="AB_hydrolase_1"/>
</dbReference>
<sequence length="318" mass="34518">MLSVILQASAVSAGDFSGPVDIGRGRSLYLECRGHGSPTVILEAGALSRADVWSRDKLDPAGSRTMVLPGVAAFTRVCAYDRPGTLLEVDPKLDPNGPLFLPSRSTPVPQPRTARDRVADLHALLTAAKIPGPYVLVGHSAGGLITRLYASIYPDDVVGMVLIDTTPENVWLRFHQALPPAQWNTFEALTVKNQALLDAYPEAEQWWTAPLESDASIRQVREARAHTPMRPIPLFVLVHGIPFAAPFPGWPSGKMEAILSGLHEDLAHMTPDAKLVVAKKSGHDVHQDQPELVIAAIRRVVDAVRDPSTWKADSRKSP</sequence>
<keyword evidence="3" id="KW-1185">Reference proteome</keyword>
<evidence type="ECO:0000259" key="1">
    <source>
        <dbReference type="Pfam" id="PF12697"/>
    </source>
</evidence>
<gene>
    <name evidence="2" type="ORF">AWB78_03887</name>
</gene>
<dbReference type="SUPFAM" id="SSF53474">
    <property type="entry name" value="alpha/beta-Hydrolases"/>
    <property type="match status" value="1"/>
</dbReference>
<feature type="domain" description="AB hydrolase-1" evidence="1">
    <location>
        <begin position="45"/>
        <end position="296"/>
    </location>
</feature>
<dbReference type="Gene3D" id="3.40.50.1820">
    <property type="entry name" value="alpha/beta hydrolase"/>
    <property type="match status" value="1"/>
</dbReference>
<reference evidence="2" key="1">
    <citation type="submission" date="2016-01" db="EMBL/GenBank/DDBJ databases">
        <authorList>
            <person name="Peeters C."/>
        </authorList>
    </citation>
    <scope>NUCLEOTIDE SEQUENCE</scope>
    <source>
        <strain evidence="2">LMG 29321</strain>
    </source>
</reference>
<dbReference type="InterPro" id="IPR050266">
    <property type="entry name" value="AB_hydrolase_sf"/>
</dbReference>
<dbReference type="Pfam" id="PF12697">
    <property type="entry name" value="Abhydrolase_6"/>
    <property type="match status" value="1"/>
</dbReference>
<accession>A0A158CGT9</accession>
<dbReference type="AlphaFoldDB" id="A0A158CGT9"/>